<feature type="domain" description="Fe/B12 periplasmic-binding" evidence="3">
    <location>
        <begin position="59"/>
        <end position="342"/>
    </location>
</feature>
<dbReference type="InterPro" id="IPR050902">
    <property type="entry name" value="ABC_Transporter_SBP"/>
</dbReference>
<comment type="similarity">
    <text evidence="1">Belongs to the bacterial solute-binding protein 8 family.</text>
</comment>
<evidence type="ECO:0000256" key="2">
    <source>
        <dbReference type="SAM" id="SignalP"/>
    </source>
</evidence>
<dbReference type="EMBL" id="FNFM01000001">
    <property type="protein sequence ID" value="SDJ68088.1"/>
    <property type="molecule type" value="Genomic_DNA"/>
</dbReference>
<organism evidence="4 5">
    <name type="scientific">Actinopolyspora mzabensis</name>
    <dbReference type="NCBI Taxonomy" id="995066"/>
    <lineage>
        <taxon>Bacteria</taxon>
        <taxon>Bacillati</taxon>
        <taxon>Actinomycetota</taxon>
        <taxon>Actinomycetes</taxon>
        <taxon>Actinopolysporales</taxon>
        <taxon>Actinopolysporaceae</taxon>
        <taxon>Actinopolyspora</taxon>
    </lineage>
</organism>
<sequence length="342" mass="37232">MKRSSRVLSLTCLLPLGLGVLTACGGSGSEVSGQDSAAGYPRTVENCGREITVEAQPERAVSLNQGSTEILLSLGLADRVVGTATWTDPILPSLREANSKVPRLADNAPSYERVLAEEPDFVSASFESTFQEVSSRDDFADMGVPTYLSPADCVKNNEGDGDGARDEPLEMSTIYREIEELARIFDVEERGDELVGELRGRLDEASSEIDASGVSMLYWFANKESPYMAGCCGAPGIITEELGAKNVFDDTNKEWPQINWETVAQRDPDVLVLGDLTRESQTAEEAAQKIEFLENNPVTKHMAAVRNDRYIRLSGAAMNPSIRTVDGVERVAAKLREFGLVE</sequence>
<dbReference type="PANTHER" id="PTHR30535">
    <property type="entry name" value="VITAMIN B12-BINDING PROTEIN"/>
    <property type="match status" value="1"/>
</dbReference>
<dbReference type="RefSeq" id="WP_092625494.1">
    <property type="nucleotide sequence ID" value="NZ_FNFM01000001.1"/>
</dbReference>
<dbReference type="Proteomes" id="UP000199213">
    <property type="component" value="Unassembled WGS sequence"/>
</dbReference>
<dbReference type="SUPFAM" id="SSF53807">
    <property type="entry name" value="Helical backbone' metal receptor"/>
    <property type="match status" value="1"/>
</dbReference>
<accession>A0A1G8VPR2</accession>
<feature type="chain" id="PRO_5011632472" evidence="2">
    <location>
        <begin position="24"/>
        <end position="342"/>
    </location>
</feature>
<proteinExistence type="inferred from homology"/>
<gene>
    <name evidence="4" type="ORF">SAMN04487820_101245</name>
</gene>
<name>A0A1G8VPR2_ACTMZ</name>
<reference evidence="5" key="1">
    <citation type="submission" date="2016-10" db="EMBL/GenBank/DDBJ databases">
        <authorList>
            <person name="Varghese N."/>
            <person name="Submissions S."/>
        </authorList>
    </citation>
    <scope>NUCLEOTIDE SEQUENCE [LARGE SCALE GENOMIC DNA]</scope>
    <source>
        <strain evidence="5">DSM 45460</strain>
    </source>
</reference>
<dbReference type="OrthoDB" id="9797850at2"/>
<evidence type="ECO:0000313" key="4">
    <source>
        <dbReference type="EMBL" id="SDJ68088.1"/>
    </source>
</evidence>
<protein>
    <submittedName>
        <fullName evidence="4">Iron complex transport system substrate-binding protein</fullName>
    </submittedName>
</protein>
<keyword evidence="5" id="KW-1185">Reference proteome</keyword>
<dbReference type="PANTHER" id="PTHR30535:SF7">
    <property type="entry name" value="IRON(III) DICITRATE-BINDING PROTEIN"/>
    <property type="match status" value="1"/>
</dbReference>
<feature type="signal peptide" evidence="2">
    <location>
        <begin position="1"/>
        <end position="23"/>
    </location>
</feature>
<dbReference type="Gene3D" id="3.40.50.1980">
    <property type="entry name" value="Nitrogenase molybdenum iron protein domain"/>
    <property type="match status" value="2"/>
</dbReference>
<keyword evidence="2" id="KW-0732">Signal</keyword>
<dbReference type="AlphaFoldDB" id="A0A1G8VPR2"/>
<dbReference type="InterPro" id="IPR002491">
    <property type="entry name" value="ABC_transptr_periplasmic_BD"/>
</dbReference>
<dbReference type="Pfam" id="PF01497">
    <property type="entry name" value="Peripla_BP_2"/>
    <property type="match status" value="1"/>
</dbReference>
<dbReference type="PROSITE" id="PS51257">
    <property type="entry name" value="PROKAR_LIPOPROTEIN"/>
    <property type="match status" value="1"/>
</dbReference>
<evidence type="ECO:0000256" key="1">
    <source>
        <dbReference type="ARBA" id="ARBA00008814"/>
    </source>
</evidence>
<evidence type="ECO:0000259" key="3">
    <source>
        <dbReference type="PROSITE" id="PS50983"/>
    </source>
</evidence>
<dbReference type="PROSITE" id="PS50983">
    <property type="entry name" value="FE_B12_PBP"/>
    <property type="match status" value="1"/>
</dbReference>
<evidence type="ECO:0000313" key="5">
    <source>
        <dbReference type="Proteomes" id="UP000199213"/>
    </source>
</evidence>